<accession>A0A0F3IRX1</accession>
<evidence type="ECO:0000313" key="3">
    <source>
        <dbReference type="Proteomes" id="UP000033774"/>
    </source>
</evidence>
<dbReference type="Proteomes" id="UP000033774">
    <property type="component" value="Unassembled WGS sequence"/>
</dbReference>
<sequence length="413" mass="45432">MPASVLTVVLKGYPRLSETFIAQELWGLEQRGFRLHLISLRHPTDKKRHPIHDQIRAPVTYLPEYLYQEPLRVLRGWWYARKLPGYRAAFWQWLKDWRRDPTPNRGRRWGQALVLASELPADRALIYTHFMHTPGSVARYAGLMRGTPFALSAHAKDIWTIPAWEKREKLADAAFLVTCTGANAEHLKGLATDPARVDLVYHGLDLDRFPPPDARVSVRDGADPAAPVRLLSVGRLVTKKGYDDLLHALANLPAGLHWHLTHIGGGDRAALQSLAADLALTDRITWRGAQAQTEVLAAYRDADLFVLASRIAKDGDRDGLPNVLMEAQSQGIACVATAVSAIPELIRDGETGVLVPPEAPAALAAALARLATDPALRDRLGAAGQARVRADFGTAPGLDQLVRRITPFCPPAL</sequence>
<reference evidence="2 3" key="1">
    <citation type="submission" date="2015-03" db="EMBL/GenBank/DDBJ databases">
        <title>Draft genome sequence of Elstera litoralis.</title>
        <authorList>
            <person name="Rahalkar M.C."/>
            <person name="Dhakephalkar P.K."/>
            <person name="Pore S.D."/>
            <person name="Arora P."/>
            <person name="Kapse N.G."/>
            <person name="Pandit P.S."/>
        </authorList>
    </citation>
    <scope>NUCLEOTIDE SEQUENCE [LARGE SCALE GENOMIC DNA]</scope>
    <source>
        <strain evidence="2 3">Dia-1</strain>
    </source>
</reference>
<dbReference type="Gene3D" id="3.40.50.2000">
    <property type="entry name" value="Glycogen Phosphorylase B"/>
    <property type="match status" value="2"/>
</dbReference>
<dbReference type="SUPFAM" id="SSF53756">
    <property type="entry name" value="UDP-Glycosyltransferase/glycogen phosphorylase"/>
    <property type="match status" value="1"/>
</dbReference>
<dbReference type="EMBL" id="LAJY01000277">
    <property type="protein sequence ID" value="KJV09461.1"/>
    <property type="molecule type" value="Genomic_DNA"/>
</dbReference>
<proteinExistence type="predicted"/>
<name>A0A0F3IRX1_9PROT</name>
<dbReference type="OrthoDB" id="9790710at2"/>
<dbReference type="PATRIC" id="fig|552518.3.peg.1761"/>
<keyword evidence="3" id="KW-1185">Reference proteome</keyword>
<dbReference type="PANTHER" id="PTHR12526:SF636">
    <property type="entry name" value="BLL3647 PROTEIN"/>
    <property type="match status" value="1"/>
</dbReference>
<dbReference type="RefSeq" id="WP_045775937.1">
    <property type="nucleotide sequence ID" value="NZ_LAJY01000277.1"/>
</dbReference>
<evidence type="ECO:0000259" key="1">
    <source>
        <dbReference type="Pfam" id="PF00534"/>
    </source>
</evidence>
<dbReference type="InterPro" id="IPR001296">
    <property type="entry name" value="Glyco_trans_1"/>
</dbReference>
<keyword evidence="2" id="KW-0808">Transferase</keyword>
<dbReference type="AlphaFoldDB" id="A0A0F3IRX1"/>
<dbReference type="GO" id="GO:0016757">
    <property type="term" value="F:glycosyltransferase activity"/>
    <property type="evidence" value="ECO:0007669"/>
    <property type="project" value="InterPro"/>
</dbReference>
<evidence type="ECO:0000313" key="2">
    <source>
        <dbReference type="EMBL" id="KJV09461.1"/>
    </source>
</evidence>
<comment type="caution">
    <text evidence="2">The sequence shown here is derived from an EMBL/GenBank/DDBJ whole genome shotgun (WGS) entry which is preliminary data.</text>
</comment>
<dbReference type="Pfam" id="PF00534">
    <property type="entry name" value="Glycos_transf_1"/>
    <property type="match status" value="1"/>
</dbReference>
<dbReference type="PANTHER" id="PTHR12526">
    <property type="entry name" value="GLYCOSYLTRANSFERASE"/>
    <property type="match status" value="1"/>
</dbReference>
<feature type="domain" description="Glycosyl transferase family 1" evidence="1">
    <location>
        <begin position="229"/>
        <end position="386"/>
    </location>
</feature>
<organism evidence="2 3">
    <name type="scientific">Elstera litoralis</name>
    <dbReference type="NCBI Taxonomy" id="552518"/>
    <lineage>
        <taxon>Bacteria</taxon>
        <taxon>Pseudomonadati</taxon>
        <taxon>Pseudomonadota</taxon>
        <taxon>Alphaproteobacteria</taxon>
        <taxon>Rhodospirillales</taxon>
        <taxon>Rhodospirillaceae</taxon>
        <taxon>Elstera</taxon>
    </lineage>
</organism>
<gene>
    <name evidence="2" type="ORF">VZ95_11325</name>
</gene>
<protein>
    <submittedName>
        <fullName evidence="2">Glycosyl transferase</fullName>
    </submittedName>
</protein>